<keyword evidence="4" id="KW-1185">Reference proteome</keyword>
<dbReference type="InterPro" id="IPR036388">
    <property type="entry name" value="WH-like_DNA-bd_sf"/>
</dbReference>
<evidence type="ECO:0000259" key="2">
    <source>
        <dbReference type="SMART" id="SM00418"/>
    </source>
</evidence>
<dbReference type="Pfam" id="PF12802">
    <property type="entry name" value="MarR_2"/>
    <property type="match status" value="1"/>
</dbReference>
<dbReference type="SMART" id="SM00347">
    <property type="entry name" value="HTH_MARR"/>
    <property type="match status" value="1"/>
</dbReference>
<proteinExistence type="predicted"/>
<comment type="caution">
    <text evidence="3">The sequence shown here is derived from an EMBL/GenBank/DDBJ whole genome shotgun (WGS) entry which is preliminary data.</text>
</comment>
<dbReference type="InterPro" id="IPR000835">
    <property type="entry name" value="HTH_MarR-typ"/>
</dbReference>
<dbReference type="GO" id="GO:0003700">
    <property type="term" value="F:DNA-binding transcription factor activity"/>
    <property type="evidence" value="ECO:0007669"/>
    <property type="project" value="InterPro"/>
</dbReference>
<dbReference type="InterPro" id="IPR036390">
    <property type="entry name" value="WH_DNA-bd_sf"/>
</dbReference>
<feature type="domain" description="HTH marR-type" evidence="1">
    <location>
        <begin position="37"/>
        <end position="129"/>
    </location>
</feature>
<sequence>MTLSVIYRKCETVPPRIRHTEPVPTLAMPDLPDDLEPIMDALGLNRVAVAILISLARHGGHATTSELTDELELPKGTISRALRQLAQAGLVTPDRPTSRGGRVITWTLHHDALTRQLTDLIHATDPTRH</sequence>
<evidence type="ECO:0000259" key="1">
    <source>
        <dbReference type="SMART" id="SM00347"/>
    </source>
</evidence>
<dbReference type="OrthoDB" id="5243844at2"/>
<name>A0A255H2C7_9ACTN</name>
<organism evidence="3 4">
    <name type="scientific">Enemella dayhoffiae</name>
    <dbReference type="NCBI Taxonomy" id="2016507"/>
    <lineage>
        <taxon>Bacteria</taxon>
        <taxon>Bacillati</taxon>
        <taxon>Actinomycetota</taxon>
        <taxon>Actinomycetes</taxon>
        <taxon>Propionibacteriales</taxon>
        <taxon>Propionibacteriaceae</taxon>
        <taxon>Enemella</taxon>
    </lineage>
</organism>
<dbReference type="InterPro" id="IPR001845">
    <property type="entry name" value="HTH_ArsR_DNA-bd_dom"/>
</dbReference>
<gene>
    <name evidence="3" type="ORF">CGZ93_10435</name>
</gene>
<dbReference type="Gene3D" id="1.10.10.10">
    <property type="entry name" value="Winged helix-like DNA-binding domain superfamily/Winged helix DNA-binding domain"/>
    <property type="match status" value="1"/>
</dbReference>
<reference evidence="3 4" key="1">
    <citation type="submission" date="2017-07" db="EMBL/GenBank/DDBJ databases">
        <title>Draft whole genome sequences of clinical Proprionibacteriaceae strains.</title>
        <authorList>
            <person name="Bernier A.-M."/>
            <person name="Bernard K."/>
            <person name="Domingo M.-C."/>
        </authorList>
    </citation>
    <scope>NUCLEOTIDE SEQUENCE [LARGE SCALE GENOMIC DNA]</scope>
    <source>
        <strain evidence="3 4">NML 130396</strain>
    </source>
</reference>
<accession>A0A255H2C7</accession>
<dbReference type="SUPFAM" id="SSF46785">
    <property type="entry name" value="Winged helix' DNA-binding domain"/>
    <property type="match status" value="1"/>
</dbReference>
<dbReference type="AlphaFoldDB" id="A0A255H2C7"/>
<dbReference type="CDD" id="cd00090">
    <property type="entry name" value="HTH_ARSR"/>
    <property type="match status" value="1"/>
</dbReference>
<feature type="domain" description="HTH arsR-type" evidence="2">
    <location>
        <begin position="42"/>
        <end position="122"/>
    </location>
</feature>
<protein>
    <submittedName>
        <fullName evidence="3">Uncharacterized protein</fullName>
    </submittedName>
</protein>
<dbReference type="Proteomes" id="UP000216311">
    <property type="component" value="Unassembled WGS sequence"/>
</dbReference>
<dbReference type="InterPro" id="IPR011991">
    <property type="entry name" value="ArsR-like_HTH"/>
</dbReference>
<dbReference type="EMBL" id="NMVQ01000015">
    <property type="protein sequence ID" value="OYO21486.1"/>
    <property type="molecule type" value="Genomic_DNA"/>
</dbReference>
<dbReference type="SMART" id="SM00418">
    <property type="entry name" value="HTH_ARSR"/>
    <property type="match status" value="1"/>
</dbReference>
<evidence type="ECO:0000313" key="3">
    <source>
        <dbReference type="EMBL" id="OYO21486.1"/>
    </source>
</evidence>
<evidence type="ECO:0000313" key="4">
    <source>
        <dbReference type="Proteomes" id="UP000216311"/>
    </source>
</evidence>